<organism evidence="3 4">
    <name type="scientific">Pseudoxanthomonas indica</name>
    <dbReference type="NCBI Taxonomy" id="428993"/>
    <lineage>
        <taxon>Bacteria</taxon>
        <taxon>Pseudomonadati</taxon>
        <taxon>Pseudomonadota</taxon>
        <taxon>Gammaproteobacteria</taxon>
        <taxon>Lysobacterales</taxon>
        <taxon>Lysobacteraceae</taxon>
        <taxon>Pseudoxanthomonas</taxon>
    </lineage>
</organism>
<feature type="chain" id="PRO_5012594793" evidence="1">
    <location>
        <begin position="27"/>
        <end position="631"/>
    </location>
</feature>
<dbReference type="Proteomes" id="UP000190341">
    <property type="component" value="Unassembled WGS sequence"/>
</dbReference>
<evidence type="ECO:0000259" key="2">
    <source>
        <dbReference type="PROSITE" id="PS51723"/>
    </source>
</evidence>
<dbReference type="SUPFAM" id="SSF50370">
    <property type="entry name" value="Ricin B-like lectins"/>
    <property type="match status" value="1"/>
</dbReference>
<keyword evidence="4" id="KW-1185">Reference proteome</keyword>
<dbReference type="Pfam" id="PF13402">
    <property type="entry name" value="Peptidase_M60"/>
    <property type="match status" value="1"/>
</dbReference>
<dbReference type="AlphaFoldDB" id="A0A1T5LGH2"/>
<feature type="domain" description="Peptidase M60" evidence="2">
    <location>
        <begin position="236"/>
        <end position="557"/>
    </location>
</feature>
<dbReference type="Gene3D" id="2.80.10.50">
    <property type="match status" value="1"/>
</dbReference>
<evidence type="ECO:0000313" key="4">
    <source>
        <dbReference type="Proteomes" id="UP000190341"/>
    </source>
</evidence>
<keyword evidence="1" id="KW-0732">Signal</keyword>
<dbReference type="InterPro" id="IPR051244">
    <property type="entry name" value="TCAF"/>
</dbReference>
<gene>
    <name evidence="3" type="ORF">SAMN06296058_2436</name>
</gene>
<evidence type="ECO:0000256" key="1">
    <source>
        <dbReference type="SAM" id="SignalP"/>
    </source>
</evidence>
<proteinExistence type="predicted"/>
<dbReference type="InterPro" id="IPR031161">
    <property type="entry name" value="Peptidase_M60_dom"/>
</dbReference>
<dbReference type="PANTHER" id="PTHR15730">
    <property type="entry name" value="EXPERIMENTAL AUTOIMMUNE PROSTATITIS ANTIGEN 2-RELATED"/>
    <property type="match status" value="1"/>
</dbReference>
<name>A0A1T5LGH2_9GAMM</name>
<evidence type="ECO:0000313" key="3">
    <source>
        <dbReference type="EMBL" id="SKC74785.1"/>
    </source>
</evidence>
<dbReference type="InterPro" id="IPR035992">
    <property type="entry name" value="Ricin_B-like_lectins"/>
</dbReference>
<dbReference type="Gene3D" id="3.40.390.80">
    <property type="entry name" value="Peptidase M60, enhancin-like domain 2"/>
    <property type="match status" value="1"/>
</dbReference>
<feature type="signal peptide" evidence="1">
    <location>
        <begin position="1"/>
        <end position="26"/>
    </location>
</feature>
<dbReference type="RefSeq" id="WP_176140852.1">
    <property type="nucleotide sequence ID" value="NZ_BMCL01000001.1"/>
</dbReference>
<dbReference type="STRING" id="428993.SAMN06296058_2436"/>
<dbReference type="InterPro" id="IPR042279">
    <property type="entry name" value="Pep_M60_3"/>
</dbReference>
<dbReference type="CDD" id="cd00161">
    <property type="entry name" value="beta-trefoil_Ricin-like"/>
    <property type="match status" value="1"/>
</dbReference>
<dbReference type="Gene3D" id="1.10.390.30">
    <property type="entry name" value="Peptidase M60, enhancin-like domain 3"/>
    <property type="match status" value="1"/>
</dbReference>
<reference evidence="3 4" key="1">
    <citation type="submission" date="2017-02" db="EMBL/GenBank/DDBJ databases">
        <authorList>
            <person name="Peterson S.W."/>
        </authorList>
    </citation>
    <scope>NUCLEOTIDE SEQUENCE [LARGE SCALE GENOMIC DNA]</scope>
    <source>
        <strain evidence="3 4">P15</strain>
    </source>
</reference>
<accession>A0A1T5LGH2</accession>
<dbReference type="Gene3D" id="2.60.120.1250">
    <property type="entry name" value="Peptidase M60, enhancin-like domain 1"/>
    <property type="match status" value="1"/>
</dbReference>
<dbReference type="SMART" id="SM01276">
    <property type="entry name" value="M60-like"/>
    <property type="match status" value="1"/>
</dbReference>
<sequence length="631" mass="70285">MNLQTFAVRALMFALCFFSTSACTQAAPPATPATPAVPAAIDNEPLPEGDYFILARNSYKPVTAYRTADGGIAAAQQSWSPENRQGEIWTIKRKGDGYLLYSRQFDRYLAMPKGSEEMGDVAQMQTLAELASHWKLAHPFMSSWGLADALSGQTLCINNNLPDDGMALVQYAEPRDDENAQFFFVPVTSAGRAIRRKLEGDPLRQSRYDNQQRRYHLSALLSGAMEAQRGRRVQLMDYHPSGLFVRRGETIQLQVEGLLPMLGDGLVVMVGQANGFWDGPAAQNPQRVQARAGSNTLTAARDGMLYFQYVDHGLSAQPAPAIDVAVTQGGTAIPFYVSGTTTDQQWQAMLRNSAAPWVEMVGPRSMATVTRALYDKSSHEDPRQLVDYLEGIVENHDAISGFDSSNWRHVPPAQRLHFMQDAVTSPKVLQDVYMYAGDHFIGMPEDSALLLLNGPWKVSAWGLWHEAGHVYQQTDWTWGAVGETTVNIYSLTMQEREGGESEIGKVNPDTGYSLEDWAGSYLQQDLRRFNDDNGFPEGSETIWVRLVMFEQLRQAFGDSFYQRLHKYYRESPLGGGAMEDEQRIQAFILRSSVIAGKDLSAFFRRWGLPANASTQAELRQRGLPLAADLIH</sequence>
<dbReference type="PANTHER" id="PTHR15730:SF5">
    <property type="entry name" value="SI:CH211-210B2.2-RELATED"/>
    <property type="match status" value="1"/>
</dbReference>
<dbReference type="EMBL" id="FUZV01000002">
    <property type="protein sequence ID" value="SKC74785.1"/>
    <property type="molecule type" value="Genomic_DNA"/>
</dbReference>
<dbReference type="PROSITE" id="PS51723">
    <property type="entry name" value="PEPTIDASE_M60"/>
    <property type="match status" value="1"/>
</dbReference>
<protein>
    <submittedName>
        <fullName evidence="3">Peptidase M60, enhancin and enhancin-like</fullName>
    </submittedName>
</protein>